<proteinExistence type="predicted"/>
<dbReference type="AlphaFoldDB" id="A0AAN6P836"/>
<organism evidence="6 7">
    <name type="scientific">Parachaetomium inaequale</name>
    <dbReference type="NCBI Taxonomy" id="2588326"/>
    <lineage>
        <taxon>Eukaryota</taxon>
        <taxon>Fungi</taxon>
        <taxon>Dikarya</taxon>
        <taxon>Ascomycota</taxon>
        <taxon>Pezizomycotina</taxon>
        <taxon>Sordariomycetes</taxon>
        <taxon>Sordariomycetidae</taxon>
        <taxon>Sordariales</taxon>
        <taxon>Chaetomiaceae</taxon>
        <taxon>Parachaetomium</taxon>
    </lineage>
</organism>
<accession>A0AAN6P836</accession>
<dbReference type="SUPFAM" id="SSF53474">
    <property type="entry name" value="alpha/beta-Hydrolases"/>
    <property type="match status" value="1"/>
</dbReference>
<name>A0AAN6P836_9PEZI</name>
<keyword evidence="3" id="KW-0442">Lipid degradation</keyword>
<dbReference type="GO" id="GO:0016042">
    <property type="term" value="P:lipid catabolic process"/>
    <property type="evidence" value="ECO:0007669"/>
    <property type="project" value="UniProtKB-KW"/>
</dbReference>
<keyword evidence="4" id="KW-0443">Lipid metabolism</keyword>
<dbReference type="Pfam" id="PF03403">
    <property type="entry name" value="PAF-AH_p_II"/>
    <property type="match status" value="2"/>
</dbReference>
<evidence type="ECO:0000313" key="6">
    <source>
        <dbReference type="EMBL" id="KAK4033415.1"/>
    </source>
</evidence>
<protein>
    <recommendedName>
        <fullName evidence="1">1-alkyl-2-acetylglycerophosphocholine esterase</fullName>
        <ecNumber evidence="1">3.1.1.47</ecNumber>
    </recommendedName>
</protein>
<feature type="chain" id="PRO_5042817613" description="1-alkyl-2-acetylglycerophosphocholine esterase" evidence="5">
    <location>
        <begin position="17"/>
        <end position="397"/>
    </location>
</feature>
<evidence type="ECO:0000313" key="7">
    <source>
        <dbReference type="Proteomes" id="UP001303115"/>
    </source>
</evidence>
<gene>
    <name evidence="6" type="ORF">C8A01DRAFT_19634</name>
</gene>
<evidence type="ECO:0000256" key="5">
    <source>
        <dbReference type="SAM" id="SignalP"/>
    </source>
</evidence>
<dbReference type="PANTHER" id="PTHR10272">
    <property type="entry name" value="PLATELET-ACTIVATING FACTOR ACETYLHYDROLASE"/>
    <property type="match status" value="1"/>
</dbReference>
<dbReference type="PANTHER" id="PTHR10272:SF14">
    <property type="entry name" value="PAF ACETYLHYDROLASE FAMILY PROTEIN"/>
    <property type="match status" value="1"/>
</dbReference>
<dbReference type="EC" id="3.1.1.47" evidence="1"/>
<reference evidence="7" key="1">
    <citation type="journal article" date="2023" name="Mol. Phylogenet. Evol.">
        <title>Genome-scale phylogeny and comparative genomics of the fungal order Sordariales.</title>
        <authorList>
            <person name="Hensen N."/>
            <person name="Bonometti L."/>
            <person name="Westerberg I."/>
            <person name="Brannstrom I.O."/>
            <person name="Guillou S."/>
            <person name="Cros-Aarteil S."/>
            <person name="Calhoun S."/>
            <person name="Haridas S."/>
            <person name="Kuo A."/>
            <person name="Mondo S."/>
            <person name="Pangilinan J."/>
            <person name="Riley R."/>
            <person name="LaButti K."/>
            <person name="Andreopoulos B."/>
            <person name="Lipzen A."/>
            <person name="Chen C."/>
            <person name="Yan M."/>
            <person name="Daum C."/>
            <person name="Ng V."/>
            <person name="Clum A."/>
            <person name="Steindorff A."/>
            <person name="Ohm R.A."/>
            <person name="Martin F."/>
            <person name="Silar P."/>
            <person name="Natvig D.O."/>
            <person name="Lalanne C."/>
            <person name="Gautier V."/>
            <person name="Ament-Velasquez S.L."/>
            <person name="Kruys A."/>
            <person name="Hutchinson M.I."/>
            <person name="Powell A.J."/>
            <person name="Barry K."/>
            <person name="Miller A.N."/>
            <person name="Grigoriev I.V."/>
            <person name="Debuchy R."/>
            <person name="Gladieux P."/>
            <person name="Hiltunen Thoren M."/>
            <person name="Johannesson H."/>
        </authorList>
    </citation>
    <scope>NUCLEOTIDE SEQUENCE [LARGE SCALE GENOMIC DNA]</scope>
    <source>
        <strain evidence="7">CBS 284.82</strain>
    </source>
</reference>
<dbReference type="InterPro" id="IPR029058">
    <property type="entry name" value="AB_hydrolase_fold"/>
</dbReference>
<dbReference type="Gene3D" id="3.40.50.1820">
    <property type="entry name" value="alpha/beta hydrolase"/>
    <property type="match status" value="1"/>
</dbReference>
<comment type="caution">
    <text evidence="6">The sequence shown here is derived from an EMBL/GenBank/DDBJ whole genome shotgun (WGS) entry which is preliminary data.</text>
</comment>
<evidence type="ECO:0000256" key="2">
    <source>
        <dbReference type="ARBA" id="ARBA00022801"/>
    </source>
</evidence>
<dbReference type="EMBL" id="MU854532">
    <property type="protein sequence ID" value="KAK4033415.1"/>
    <property type="molecule type" value="Genomic_DNA"/>
</dbReference>
<feature type="signal peptide" evidence="5">
    <location>
        <begin position="1"/>
        <end position="16"/>
    </location>
</feature>
<evidence type="ECO:0000256" key="1">
    <source>
        <dbReference type="ARBA" id="ARBA00013201"/>
    </source>
</evidence>
<dbReference type="Proteomes" id="UP001303115">
    <property type="component" value="Unassembled WGS sequence"/>
</dbReference>
<evidence type="ECO:0000256" key="3">
    <source>
        <dbReference type="ARBA" id="ARBA00022963"/>
    </source>
</evidence>
<evidence type="ECO:0000256" key="4">
    <source>
        <dbReference type="ARBA" id="ARBA00023098"/>
    </source>
</evidence>
<keyword evidence="5" id="KW-0732">Signal</keyword>
<dbReference type="GO" id="GO:0003847">
    <property type="term" value="F:1-alkyl-2-acetylglycerophosphocholine esterase activity"/>
    <property type="evidence" value="ECO:0007669"/>
    <property type="project" value="UniProtKB-EC"/>
</dbReference>
<keyword evidence="2 6" id="KW-0378">Hydrolase</keyword>
<keyword evidence="7" id="KW-1185">Reference proteome</keyword>
<sequence>MRFTLLASLLLGAAQAVVVPSHPGPFSVAMRVKALTDHGRTDPFNGTTKRQVLLSVFVPILDNIKCSQDVVSYMPPATAASYGPLAESAGLPGALFSTFQLEFCKPPQQNESCRASKKRGPRFPLVFFSPGLGESRLLYSVTAKSIAAQGYVVVTVDHPYDAEVIEFPDGSVVRRNWTTGMEQQLTEFRAADISFALTKLGQLTQNGGPLFRDLPTTHIDLTRVIAMGHSLGGAAAALAVRQDRRIHGGIDLDGRLFSPVLESGLNTNSKKTNQPFMLLGREKHADEDATWNQFWRVLSSGTGGSGGKGAMVAVKGTSHFSFADLPPLIQALGLPDEVKGQVEAMLGVVDGARMQRILAEVSASFFEWAFEGSYGRFEEAVGGFAEVVVRNSSFSAV</sequence>